<evidence type="ECO:0000313" key="2">
    <source>
        <dbReference type="Proteomes" id="UP000192472"/>
    </source>
</evidence>
<dbReference type="STRING" id="692418.SAMN04488029_1858"/>
<dbReference type="Proteomes" id="UP000192472">
    <property type="component" value="Unassembled WGS sequence"/>
</dbReference>
<keyword evidence="2" id="KW-1185">Reference proteome</keyword>
<reference evidence="1 2" key="1">
    <citation type="submission" date="2017-04" db="EMBL/GenBank/DDBJ databases">
        <authorList>
            <person name="Afonso C.L."/>
            <person name="Miller P.J."/>
            <person name="Scott M.A."/>
            <person name="Spackman E."/>
            <person name="Goraichik I."/>
            <person name="Dimitrov K.M."/>
            <person name="Suarez D.L."/>
            <person name="Swayne D.E."/>
        </authorList>
    </citation>
    <scope>NUCLEOTIDE SEQUENCE [LARGE SCALE GENOMIC DNA]</scope>
    <source>
        <strain evidence="1 2">DSM 26133</strain>
    </source>
</reference>
<dbReference type="EMBL" id="FWYF01000002">
    <property type="protein sequence ID" value="SMD34133.1"/>
    <property type="molecule type" value="Genomic_DNA"/>
</dbReference>
<proteinExistence type="predicted"/>
<protein>
    <submittedName>
        <fullName evidence="1">Uncharacterized protein</fullName>
    </submittedName>
</protein>
<dbReference type="AlphaFoldDB" id="A0A1W2GBX9"/>
<gene>
    <name evidence="1" type="ORF">SAMN04488029_1858</name>
</gene>
<sequence>MVTKVARSITQNILLMKTHTYLLALSLVTFSFTLQAHSEGQNENTESSAKTQILEIVDTENLKVDECVSCPVPVQVFDQDFNLILTGELTPMQEASSQKLRMLIGQSNLIMESSSAIIYQLEE</sequence>
<accession>A0A1W2GBX9</accession>
<name>A0A1W2GBX9_REIFA</name>
<evidence type="ECO:0000313" key="1">
    <source>
        <dbReference type="EMBL" id="SMD34133.1"/>
    </source>
</evidence>
<organism evidence="1 2">
    <name type="scientific">Reichenbachiella faecimaris</name>
    <dbReference type="NCBI Taxonomy" id="692418"/>
    <lineage>
        <taxon>Bacteria</taxon>
        <taxon>Pseudomonadati</taxon>
        <taxon>Bacteroidota</taxon>
        <taxon>Cytophagia</taxon>
        <taxon>Cytophagales</taxon>
        <taxon>Reichenbachiellaceae</taxon>
        <taxon>Reichenbachiella</taxon>
    </lineage>
</organism>